<organism evidence="1 2">
    <name type="scientific">Trichonephila clavata</name>
    <name type="common">Joro spider</name>
    <name type="synonym">Nephila clavata</name>
    <dbReference type="NCBI Taxonomy" id="2740835"/>
    <lineage>
        <taxon>Eukaryota</taxon>
        <taxon>Metazoa</taxon>
        <taxon>Ecdysozoa</taxon>
        <taxon>Arthropoda</taxon>
        <taxon>Chelicerata</taxon>
        <taxon>Arachnida</taxon>
        <taxon>Araneae</taxon>
        <taxon>Araneomorphae</taxon>
        <taxon>Entelegynae</taxon>
        <taxon>Araneoidea</taxon>
        <taxon>Nephilidae</taxon>
        <taxon>Trichonephila</taxon>
    </lineage>
</organism>
<evidence type="ECO:0000313" key="1">
    <source>
        <dbReference type="EMBL" id="GFQ98670.1"/>
    </source>
</evidence>
<reference evidence="1" key="1">
    <citation type="submission" date="2020-07" db="EMBL/GenBank/DDBJ databases">
        <title>Multicomponent nature underlies the extraordinary mechanical properties of spider dragline silk.</title>
        <authorList>
            <person name="Kono N."/>
            <person name="Nakamura H."/>
            <person name="Mori M."/>
            <person name="Yoshida Y."/>
            <person name="Ohtoshi R."/>
            <person name="Malay A.D."/>
            <person name="Moran D.A.P."/>
            <person name="Tomita M."/>
            <person name="Numata K."/>
            <person name="Arakawa K."/>
        </authorList>
    </citation>
    <scope>NUCLEOTIDE SEQUENCE</scope>
</reference>
<dbReference type="AlphaFoldDB" id="A0A8X6JA99"/>
<dbReference type="Proteomes" id="UP000887116">
    <property type="component" value="Unassembled WGS sequence"/>
</dbReference>
<evidence type="ECO:0000313" key="2">
    <source>
        <dbReference type="Proteomes" id="UP000887116"/>
    </source>
</evidence>
<gene>
    <name evidence="1" type="primary">AVEN_27888_1</name>
    <name evidence="1" type="ORF">TNCT_8941</name>
</gene>
<keyword evidence="2" id="KW-1185">Reference proteome</keyword>
<name>A0A8X6JA99_TRICU</name>
<dbReference type="Pfam" id="PF05380">
    <property type="entry name" value="Peptidase_A17"/>
    <property type="match status" value="1"/>
</dbReference>
<protein>
    <submittedName>
        <fullName evidence="1">Uncharacterized protein</fullName>
    </submittedName>
</protein>
<accession>A0A8X6JA99</accession>
<dbReference type="OrthoDB" id="6435651at2759"/>
<sequence>MTKILGVLWNSSSDTFCFKVSPSASNIFTKRDVLSQIARIFDPLGLLGPVISKAKFFMQQLWLLKLEWQEKLPVPVASEWASFVQSLPVLEELRISRFVLSENLQSIILYGFSDASEKGFGAVIYVSTINNSGDRHSHLLCSKSRLAPLKTLTIPRFLLNARSLKDERVSGPLSLKEINQAELWLIKSVQKAEFCNEIKNLLRGEPVHCSTIYLGHFRNFREGVRVTPFMMATSELRRGDRRGVTPQHLLCMAMKIMRLRVRDSLTVAYEF</sequence>
<dbReference type="PANTHER" id="PTHR47331">
    <property type="entry name" value="PHD-TYPE DOMAIN-CONTAINING PROTEIN"/>
    <property type="match status" value="1"/>
</dbReference>
<dbReference type="InterPro" id="IPR008042">
    <property type="entry name" value="Retrotrans_Pao"/>
</dbReference>
<dbReference type="EMBL" id="BMAO01015005">
    <property type="protein sequence ID" value="GFQ98670.1"/>
    <property type="molecule type" value="Genomic_DNA"/>
</dbReference>
<comment type="caution">
    <text evidence="1">The sequence shown here is derived from an EMBL/GenBank/DDBJ whole genome shotgun (WGS) entry which is preliminary data.</text>
</comment>
<proteinExistence type="predicted"/>